<reference evidence="3 4" key="1">
    <citation type="submission" date="2019-04" db="EMBL/GenBank/DDBJ databases">
        <title>An improved genome assembly and genetic linkage map for asparagus bean, Vigna unguiculata ssp. sesquipedialis.</title>
        <authorList>
            <person name="Xia Q."/>
            <person name="Zhang R."/>
            <person name="Dong Y."/>
        </authorList>
    </citation>
    <scope>NUCLEOTIDE SEQUENCE [LARGE SCALE GENOMIC DNA]</scope>
    <source>
        <tissue evidence="3">Leaf</tissue>
    </source>
</reference>
<sequence length="129" mass="14090">MKHGTCSNMQQFDFFRLTLDIYARNDLEAILINAGISHGKPYHINDIISAIRNSAIGVEPELHCGRSGLIFEIRICLNTDPIPQYINCASQGTCTSPRCTLITSFSICVILESAPGVVVLVSFGVEVFG</sequence>
<dbReference type="InterPro" id="IPR036430">
    <property type="entry name" value="RNase_T2-like_sf"/>
</dbReference>
<keyword evidence="4" id="KW-1185">Reference proteome</keyword>
<evidence type="ECO:0000256" key="1">
    <source>
        <dbReference type="ARBA" id="ARBA00007469"/>
    </source>
</evidence>
<organism evidence="3 4">
    <name type="scientific">Vigna unguiculata</name>
    <name type="common">Cowpea</name>
    <dbReference type="NCBI Taxonomy" id="3917"/>
    <lineage>
        <taxon>Eukaryota</taxon>
        <taxon>Viridiplantae</taxon>
        <taxon>Streptophyta</taxon>
        <taxon>Embryophyta</taxon>
        <taxon>Tracheophyta</taxon>
        <taxon>Spermatophyta</taxon>
        <taxon>Magnoliopsida</taxon>
        <taxon>eudicotyledons</taxon>
        <taxon>Gunneridae</taxon>
        <taxon>Pentapetalae</taxon>
        <taxon>rosids</taxon>
        <taxon>fabids</taxon>
        <taxon>Fabales</taxon>
        <taxon>Fabaceae</taxon>
        <taxon>Papilionoideae</taxon>
        <taxon>50 kb inversion clade</taxon>
        <taxon>NPAAA clade</taxon>
        <taxon>indigoferoid/millettioid clade</taxon>
        <taxon>Phaseoleae</taxon>
        <taxon>Vigna</taxon>
    </lineage>
</organism>
<name>A0A4D6LV60_VIGUN</name>
<dbReference type="PANTHER" id="PTHR11240:SF22">
    <property type="entry name" value="RIBONUCLEASE T2"/>
    <property type="match status" value="1"/>
</dbReference>
<dbReference type="GO" id="GO:0033897">
    <property type="term" value="F:ribonuclease T2 activity"/>
    <property type="evidence" value="ECO:0007669"/>
    <property type="project" value="InterPro"/>
</dbReference>
<dbReference type="EMBL" id="CP039349">
    <property type="protein sequence ID" value="QCD92822.1"/>
    <property type="molecule type" value="Genomic_DNA"/>
</dbReference>
<dbReference type="InterPro" id="IPR001568">
    <property type="entry name" value="RNase_T2-like"/>
</dbReference>
<dbReference type="Proteomes" id="UP000501690">
    <property type="component" value="Linkage Group LG5"/>
</dbReference>
<dbReference type="PANTHER" id="PTHR11240">
    <property type="entry name" value="RIBONUCLEASE T2"/>
    <property type="match status" value="1"/>
</dbReference>
<dbReference type="Gene3D" id="3.90.730.10">
    <property type="entry name" value="Ribonuclease T2-like"/>
    <property type="match status" value="1"/>
</dbReference>
<gene>
    <name evidence="3" type="ORF">DEO72_LG5g891</name>
</gene>
<protein>
    <submittedName>
        <fullName evidence="3">Ribonuclease T2</fullName>
    </submittedName>
</protein>
<proteinExistence type="inferred from homology"/>
<accession>A0A4D6LV60</accession>
<dbReference type="SUPFAM" id="SSF55895">
    <property type="entry name" value="Ribonuclease Rh-like"/>
    <property type="match status" value="1"/>
</dbReference>
<dbReference type="GO" id="GO:0006401">
    <property type="term" value="P:RNA catabolic process"/>
    <property type="evidence" value="ECO:0007669"/>
    <property type="project" value="TreeGrafter"/>
</dbReference>
<dbReference type="Pfam" id="PF00445">
    <property type="entry name" value="Ribonuclease_T2"/>
    <property type="match status" value="1"/>
</dbReference>
<dbReference type="AlphaFoldDB" id="A0A4D6LV60"/>
<dbReference type="GO" id="GO:0005576">
    <property type="term" value="C:extracellular region"/>
    <property type="evidence" value="ECO:0007669"/>
    <property type="project" value="TreeGrafter"/>
</dbReference>
<evidence type="ECO:0000313" key="3">
    <source>
        <dbReference type="EMBL" id="QCD92822.1"/>
    </source>
</evidence>
<dbReference type="GO" id="GO:0003723">
    <property type="term" value="F:RNA binding"/>
    <property type="evidence" value="ECO:0007669"/>
    <property type="project" value="InterPro"/>
</dbReference>
<evidence type="ECO:0000256" key="2">
    <source>
        <dbReference type="RuleBase" id="RU004328"/>
    </source>
</evidence>
<comment type="similarity">
    <text evidence="1 2">Belongs to the RNase T2 family.</text>
</comment>
<evidence type="ECO:0000313" key="4">
    <source>
        <dbReference type="Proteomes" id="UP000501690"/>
    </source>
</evidence>